<evidence type="ECO:0000259" key="1">
    <source>
        <dbReference type="Pfam" id="PF12697"/>
    </source>
</evidence>
<gene>
    <name evidence="2" type="ORF">UFOPK3662_02974</name>
</gene>
<feature type="domain" description="AB hydrolase-1" evidence="1">
    <location>
        <begin position="7"/>
        <end position="203"/>
    </location>
</feature>
<dbReference type="EMBL" id="CAFBMW010000030">
    <property type="protein sequence ID" value="CAB4957279.1"/>
    <property type="molecule type" value="Genomic_DNA"/>
</dbReference>
<dbReference type="Pfam" id="PF12697">
    <property type="entry name" value="Abhydrolase_6"/>
    <property type="match status" value="1"/>
</dbReference>
<dbReference type="AlphaFoldDB" id="A0A6J7KS68"/>
<organism evidence="2">
    <name type="scientific">freshwater metagenome</name>
    <dbReference type="NCBI Taxonomy" id="449393"/>
    <lineage>
        <taxon>unclassified sequences</taxon>
        <taxon>metagenomes</taxon>
        <taxon>ecological metagenomes</taxon>
    </lineage>
</organism>
<proteinExistence type="predicted"/>
<protein>
    <submittedName>
        <fullName evidence="2">Unannotated protein</fullName>
    </submittedName>
</protein>
<sequence>MRFYVHGAGRAGREAWPAQADDGAVFADHSAATGASDKAALLREQCPSRDVVLVAHSLGAVPAALGLDVTSLSHVILVEPALYDAARGDVAVEAHISAITTARESADARDLFGYWRVVAPLMFGRPASKKTWEEDEPMATRFAAVDPPWGHGIDATVFGAVPTLVVTGGWNDEYEAIAERLAAAGASHVQLTGHRHRPQDHADFEALVADFTGTP</sequence>
<dbReference type="SUPFAM" id="SSF53474">
    <property type="entry name" value="alpha/beta-Hydrolases"/>
    <property type="match status" value="1"/>
</dbReference>
<evidence type="ECO:0000313" key="2">
    <source>
        <dbReference type="EMBL" id="CAB4957279.1"/>
    </source>
</evidence>
<accession>A0A6J7KS68</accession>
<reference evidence="2" key="1">
    <citation type="submission" date="2020-05" db="EMBL/GenBank/DDBJ databases">
        <authorList>
            <person name="Chiriac C."/>
            <person name="Salcher M."/>
            <person name="Ghai R."/>
            <person name="Kavagutti S V."/>
        </authorList>
    </citation>
    <scope>NUCLEOTIDE SEQUENCE</scope>
</reference>
<dbReference type="InterPro" id="IPR000073">
    <property type="entry name" value="AB_hydrolase_1"/>
</dbReference>
<name>A0A6J7KS68_9ZZZZ</name>
<dbReference type="InterPro" id="IPR029058">
    <property type="entry name" value="AB_hydrolase_fold"/>
</dbReference>
<dbReference type="Gene3D" id="3.40.50.1820">
    <property type="entry name" value="alpha/beta hydrolase"/>
    <property type="match status" value="1"/>
</dbReference>